<dbReference type="Pfam" id="PF07687">
    <property type="entry name" value="M20_dimer"/>
    <property type="match status" value="1"/>
</dbReference>
<name>Q2IPA4_ANADE</name>
<dbReference type="HOGENOM" id="CLU_029469_2_0_7"/>
<dbReference type="Proteomes" id="UP000001935">
    <property type="component" value="Chromosome"/>
</dbReference>
<dbReference type="SUPFAM" id="SSF53187">
    <property type="entry name" value="Zn-dependent exopeptidases"/>
    <property type="match status" value="1"/>
</dbReference>
<dbReference type="PANTHER" id="PTHR43270:SF12">
    <property type="entry name" value="SUCCINYL-DIAMINOPIMELATE DESUCCINYLASE"/>
    <property type="match status" value="1"/>
</dbReference>
<feature type="domain" description="Peptidase M20 dimerisation" evidence="4">
    <location>
        <begin position="207"/>
        <end position="358"/>
    </location>
</feature>
<dbReference type="AlphaFoldDB" id="Q2IPA4"/>
<dbReference type="Gene3D" id="3.40.630.10">
    <property type="entry name" value="Zn peptidases"/>
    <property type="match status" value="1"/>
</dbReference>
<dbReference type="GO" id="GO:0006508">
    <property type="term" value="P:proteolysis"/>
    <property type="evidence" value="ECO:0007669"/>
    <property type="project" value="UniProtKB-KW"/>
</dbReference>
<reference evidence="5" key="1">
    <citation type="submission" date="2006-01" db="EMBL/GenBank/DDBJ databases">
        <title>Complete sequence of Anaeromyxobacter dehalogenans 2CP-C.</title>
        <authorList>
            <consortium name="US DOE Joint Genome Institute"/>
            <person name="Copeland A."/>
            <person name="Lucas S."/>
            <person name="Lapidus A."/>
            <person name="Barry K."/>
            <person name="Detter J.C."/>
            <person name="Glavina T."/>
            <person name="Hammon N."/>
            <person name="Israni S."/>
            <person name="Pitluck S."/>
            <person name="Brettin T."/>
            <person name="Bruce D."/>
            <person name="Han C."/>
            <person name="Tapia R."/>
            <person name="Gilna P."/>
            <person name="Kiss H."/>
            <person name="Schmutz J."/>
            <person name="Larimer F."/>
            <person name="Land M."/>
            <person name="Kyrpides N."/>
            <person name="Anderson I."/>
            <person name="Sanford R.A."/>
            <person name="Ritalahti K.M."/>
            <person name="Thomas H.S."/>
            <person name="Kirby J.R."/>
            <person name="Zhulin I.B."/>
            <person name="Loeffler F.E."/>
            <person name="Richardson P."/>
        </authorList>
    </citation>
    <scope>NUCLEOTIDE SEQUENCE</scope>
    <source>
        <strain evidence="5">2CP-C</strain>
    </source>
</reference>
<dbReference type="Pfam" id="PF01546">
    <property type="entry name" value="Peptidase_M20"/>
    <property type="match status" value="1"/>
</dbReference>
<accession>Q2IPA4</accession>
<dbReference type="InterPro" id="IPR002933">
    <property type="entry name" value="Peptidase_M20"/>
</dbReference>
<evidence type="ECO:0000256" key="3">
    <source>
        <dbReference type="ARBA" id="ARBA00022801"/>
    </source>
</evidence>
<protein>
    <submittedName>
        <fullName evidence="5">Peptidase M20</fullName>
    </submittedName>
</protein>
<dbReference type="eggNOG" id="COG0624">
    <property type="taxonomic scope" value="Bacteria"/>
</dbReference>
<dbReference type="PANTHER" id="PTHR43270">
    <property type="entry name" value="BETA-ALA-HIS DIPEPTIDASE"/>
    <property type="match status" value="1"/>
</dbReference>
<evidence type="ECO:0000259" key="4">
    <source>
        <dbReference type="Pfam" id="PF07687"/>
    </source>
</evidence>
<keyword evidence="1" id="KW-0645">Protease</keyword>
<organism evidence="5 6">
    <name type="scientific">Anaeromyxobacter dehalogenans (strain 2CP-C)</name>
    <dbReference type="NCBI Taxonomy" id="290397"/>
    <lineage>
        <taxon>Bacteria</taxon>
        <taxon>Pseudomonadati</taxon>
        <taxon>Myxococcota</taxon>
        <taxon>Myxococcia</taxon>
        <taxon>Myxococcales</taxon>
        <taxon>Cystobacterineae</taxon>
        <taxon>Anaeromyxobacteraceae</taxon>
        <taxon>Anaeromyxobacter</taxon>
    </lineage>
</organism>
<dbReference type="InterPro" id="IPR011650">
    <property type="entry name" value="Peptidase_M20_dimer"/>
</dbReference>
<gene>
    <name evidence="5" type="ordered locus">Adeh_0863</name>
</gene>
<evidence type="ECO:0000313" key="5">
    <source>
        <dbReference type="EMBL" id="ABC80638.1"/>
    </source>
</evidence>
<evidence type="ECO:0000256" key="1">
    <source>
        <dbReference type="ARBA" id="ARBA00022670"/>
    </source>
</evidence>
<dbReference type="Gene3D" id="3.30.70.360">
    <property type="match status" value="1"/>
</dbReference>
<dbReference type="InterPro" id="IPR051458">
    <property type="entry name" value="Cyt/Met_Dipeptidase"/>
</dbReference>
<keyword evidence="2" id="KW-0479">Metal-binding</keyword>
<dbReference type="GO" id="GO:0008233">
    <property type="term" value="F:peptidase activity"/>
    <property type="evidence" value="ECO:0007669"/>
    <property type="project" value="UniProtKB-KW"/>
</dbReference>
<sequence>MPETPVGLALAHYEKNAANYLDELKRLVRIPSVSFPGFPENEVRRSAEATAELLRRRGFEKVEVLEVEGAHPYVFGERIEDPAAPTLLLYAHHDVQPAGEAEAWKTPPFEPTERDGRLWGRGAADDKAGIIVHAAAVDSWVRGARRMPLNVKIVVEGEEEIGSDHLTAFLTRYRSRLDADAMVLTDTGNVDAGVPSITVALRGLVVLEVEVRALEQSVHSGMWGGPVPDPTMALAKMLAALVDDDGRITIPGIHDRVRPLTREQRDAIAALPVTEEDIRRQARLRPGVRLLGGRHPLETNWWQPSLAVNAIQASSRKDARNIINDVAWARLGVRLVPDMDPVDVREKLVAALHAAAPWGVEVTVKPDTAGAPWITDLGHPAFDAAFRALEKGFGRPALAIGCGGSIGFVEPFAKALGGVPALLIGVEDPSSNAHSENESLLLSDFQKAIRSAIHLYEELAGALRR</sequence>
<dbReference type="RefSeq" id="WP_011419921.1">
    <property type="nucleotide sequence ID" value="NC_007760.1"/>
</dbReference>
<dbReference type="OrthoDB" id="5443984at2"/>
<evidence type="ECO:0000313" key="6">
    <source>
        <dbReference type="Proteomes" id="UP000001935"/>
    </source>
</evidence>
<keyword evidence="3" id="KW-0378">Hydrolase</keyword>
<dbReference type="KEGG" id="ade:Adeh_0863"/>
<dbReference type="NCBIfam" id="NF005914">
    <property type="entry name" value="PRK07907.1"/>
    <property type="match status" value="1"/>
</dbReference>
<proteinExistence type="predicted"/>
<evidence type="ECO:0000256" key="2">
    <source>
        <dbReference type="ARBA" id="ARBA00022723"/>
    </source>
</evidence>
<dbReference type="STRING" id="290397.Adeh_0863"/>
<dbReference type="GO" id="GO:0046872">
    <property type="term" value="F:metal ion binding"/>
    <property type="evidence" value="ECO:0007669"/>
    <property type="project" value="UniProtKB-KW"/>
</dbReference>
<dbReference type="EMBL" id="CP000251">
    <property type="protein sequence ID" value="ABC80638.1"/>
    <property type="molecule type" value="Genomic_DNA"/>
</dbReference>